<dbReference type="InterPro" id="IPR002319">
    <property type="entry name" value="Phenylalanyl-tRNA_Synthase"/>
</dbReference>
<dbReference type="GO" id="GO:0000287">
    <property type="term" value="F:magnesium ion binding"/>
    <property type="evidence" value="ECO:0007669"/>
    <property type="project" value="UniProtKB-UniRule"/>
</dbReference>
<evidence type="ECO:0000256" key="10">
    <source>
        <dbReference type="ARBA" id="ARBA00022917"/>
    </source>
</evidence>
<gene>
    <name evidence="13" type="primary">pheS</name>
    <name evidence="16" type="ORF">ENS15_05475</name>
</gene>
<comment type="similarity">
    <text evidence="2 13">Belongs to the class-II aminoacyl-tRNA synthetase family. Phe-tRNA synthetase alpha subunit type 1 subfamily.</text>
</comment>
<protein>
    <recommendedName>
        <fullName evidence="13">Phenylalanine--tRNA ligase alpha subunit</fullName>
        <ecNumber evidence="13">6.1.1.20</ecNumber>
    </recommendedName>
    <alternativeName>
        <fullName evidence="13">Phenylalanyl-tRNA synthetase alpha subunit</fullName>
        <shortName evidence="13">PheRS</shortName>
    </alternativeName>
</protein>
<dbReference type="EC" id="6.1.1.20" evidence="13"/>
<dbReference type="GO" id="GO:0004826">
    <property type="term" value="F:phenylalanine-tRNA ligase activity"/>
    <property type="evidence" value="ECO:0007669"/>
    <property type="project" value="UniProtKB-UniRule"/>
</dbReference>
<dbReference type="Pfam" id="PF01409">
    <property type="entry name" value="tRNA-synt_2d"/>
    <property type="match status" value="1"/>
</dbReference>
<comment type="subunit">
    <text evidence="3 13">Tetramer of two alpha and two beta subunits.</text>
</comment>
<dbReference type="SUPFAM" id="SSF46589">
    <property type="entry name" value="tRNA-binding arm"/>
    <property type="match status" value="1"/>
</dbReference>
<keyword evidence="7 13" id="KW-0547">Nucleotide-binding</keyword>
<dbReference type="GO" id="GO:0000049">
    <property type="term" value="F:tRNA binding"/>
    <property type="evidence" value="ECO:0007669"/>
    <property type="project" value="InterPro"/>
</dbReference>
<evidence type="ECO:0000313" key="16">
    <source>
        <dbReference type="EMBL" id="HFK24084.1"/>
    </source>
</evidence>
<dbReference type="CDD" id="cd00496">
    <property type="entry name" value="PheRS_alpha_core"/>
    <property type="match status" value="1"/>
</dbReference>
<dbReference type="EMBL" id="DSTT01000005">
    <property type="protein sequence ID" value="HFK24084.1"/>
    <property type="molecule type" value="Genomic_DNA"/>
</dbReference>
<evidence type="ECO:0000256" key="9">
    <source>
        <dbReference type="ARBA" id="ARBA00022842"/>
    </source>
</evidence>
<proteinExistence type="inferred from homology"/>
<keyword evidence="9 13" id="KW-0460">Magnesium</keyword>
<keyword evidence="10 13" id="KW-0648">Protein biosynthesis</keyword>
<dbReference type="Gene3D" id="3.30.930.10">
    <property type="entry name" value="Bira Bifunctional Protein, Domain 2"/>
    <property type="match status" value="1"/>
</dbReference>
<dbReference type="HAMAP" id="MF_00281">
    <property type="entry name" value="Phe_tRNA_synth_alpha1"/>
    <property type="match status" value="1"/>
</dbReference>
<dbReference type="GO" id="GO:0006432">
    <property type="term" value="P:phenylalanyl-tRNA aminoacylation"/>
    <property type="evidence" value="ECO:0007669"/>
    <property type="project" value="UniProtKB-UniRule"/>
</dbReference>
<dbReference type="GO" id="GO:0005737">
    <property type="term" value="C:cytoplasm"/>
    <property type="evidence" value="ECO:0007669"/>
    <property type="project" value="UniProtKB-SubCell"/>
</dbReference>
<sequence length="345" mass="39957">MKKLKEKLELFFKEFEDEIKNLDSLEKLKDIEIKYSGKKSQLHSFLKLIGDFKTAEEKKEAGFLINKTKSEIEERLKVLKENFEKKEIEKRLKEQSIDFTKPVFSQNDGSLHPITFIKRDVERILTGMGFSLVTGPEMETEYYNFEALNIPPTHPARDMQDTFFLLNGMILRTHTSSCQSRTLEKYKPPLRIFAPGKCFRYESIDASHETAFYQVEGLVVDQNITIANLIGTMKTLLSEIFHREDIDVRLRPGYFPFVEPGFELDIKCIICNGKGCSTCKHSGWLELVPCGMVHPNVLKYGGIDPEKYNGFAFGLGLTRLAMMRYKINDIRFLNSGDLRFLKQFR</sequence>
<evidence type="ECO:0000256" key="4">
    <source>
        <dbReference type="ARBA" id="ARBA00022490"/>
    </source>
</evidence>
<evidence type="ECO:0000256" key="3">
    <source>
        <dbReference type="ARBA" id="ARBA00011209"/>
    </source>
</evidence>
<evidence type="ECO:0000256" key="5">
    <source>
        <dbReference type="ARBA" id="ARBA00022598"/>
    </source>
</evidence>
<name>A0A7C3N956_UNCW3</name>
<keyword evidence="6 13" id="KW-0479">Metal-binding</keyword>
<accession>A0A7C3N956</accession>
<dbReference type="PANTHER" id="PTHR11538:SF41">
    <property type="entry name" value="PHENYLALANINE--TRNA LIGASE, MITOCHONDRIAL"/>
    <property type="match status" value="1"/>
</dbReference>
<keyword evidence="5 13" id="KW-0436">Ligase</keyword>
<evidence type="ECO:0000256" key="13">
    <source>
        <dbReference type="HAMAP-Rule" id="MF_00281"/>
    </source>
</evidence>
<dbReference type="SUPFAM" id="SSF55681">
    <property type="entry name" value="Class II aaRS and biotin synthetases"/>
    <property type="match status" value="1"/>
</dbReference>
<keyword evidence="14" id="KW-0175">Coiled coil</keyword>
<comment type="cofactor">
    <cofactor evidence="13">
        <name>Mg(2+)</name>
        <dbReference type="ChEBI" id="CHEBI:18420"/>
    </cofactor>
    <text evidence="13">Binds 2 magnesium ions per tetramer.</text>
</comment>
<feature type="domain" description="Aminoacyl-transfer RNA synthetases class-II family profile" evidence="15">
    <location>
        <begin position="117"/>
        <end position="343"/>
    </location>
</feature>
<organism evidence="16">
    <name type="scientific">candidate division WOR-3 bacterium</name>
    <dbReference type="NCBI Taxonomy" id="2052148"/>
    <lineage>
        <taxon>Bacteria</taxon>
        <taxon>Bacteria division WOR-3</taxon>
    </lineage>
</organism>
<feature type="coiled-coil region" evidence="14">
    <location>
        <begin position="69"/>
        <end position="96"/>
    </location>
</feature>
<dbReference type="InterPro" id="IPR006195">
    <property type="entry name" value="aa-tRNA-synth_II"/>
</dbReference>
<dbReference type="Pfam" id="PF02912">
    <property type="entry name" value="Phe_tRNA-synt_N"/>
    <property type="match status" value="1"/>
</dbReference>
<dbReference type="NCBIfam" id="TIGR00468">
    <property type="entry name" value="pheS"/>
    <property type="match status" value="1"/>
</dbReference>
<evidence type="ECO:0000256" key="12">
    <source>
        <dbReference type="ARBA" id="ARBA00049255"/>
    </source>
</evidence>
<keyword evidence="4 13" id="KW-0963">Cytoplasm</keyword>
<evidence type="ECO:0000256" key="11">
    <source>
        <dbReference type="ARBA" id="ARBA00023146"/>
    </source>
</evidence>
<dbReference type="FunFam" id="3.30.930.10:FF:000089">
    <property type="entry name" value="Phenylalanine--tRNA ligase alpha subunit"/>
    <property type="match status" value="1"/>
</dbReference>
<evidence type="ECO:0000256" key="1">
    <source>
        <dbReference type="ARBA" id="ARBA00004496"/>
    </source>
</evidence>
<comment type="subcellular location">
    <subcellularLocation>
        <location evidence="1 13">Cytoplasm</location>
    </subcellularLocation>
</comment>
<dbReference type="InterPro" id="IPR045864">
    <property type="entry name" value="aa-tRNA-synth_II/BPL/LPL"/>
</dbReference>
<evidence type="ECO:0000259" key="15">
    <source>
        <dbReference type="PROSITE" id="PS50862"/>
    </source>
</evidence>
<dbReference type="InterPro" id="IPR004529">
    <property type="entry name" value="Phe-tRNA-synth_IIc_asu"/>
</dbReference>
<comment type="caution">
    <text evidence="16">The sequence shown here is derived from an EMBL/GenBank/DDBJ whole genome shotgun (WGS) entry which is preliminary data.</text>
</comment>
<dbReference type="InterPro" id="IPR010978">
    <property type="entry name" value="tRNA-bd_arm"/>
</dbReference>
<keyword evidence="11 13" id="KW-0030">Aminoacyl-tRNA synthetase</keyword>
<evidence type="ECO:0000256" key="8">
    <source>
        <dbReference type="ARBA" id="ARBA00022840"/>
    </source>
</evidence>
<keyword evidence="8 13" id="KW-0067">ATP-binding</keyword>
<evidence type="ECO:0000256" key="6">
    <source>
        <dbReference type="ARBA" id="ARBA00022723"/>
    </source>
</evidence>
<evidence type="ECO:0000256" key="14">
    <source>
        <dbReference type="SAM" id="Coils"/>
    </source>
</evidence>
<feature type="binding site" evidence="13">
    <location>
        <position position="259"/>
    </location>
    <ligand>
        <name>Mg(2+)</name>
        <dbReference type="ChEBI" id="CHEBI:18420"/>
        <note>shared with beta subunit</note>
    </ligand>
</feature>
<dbReference type="InterPro" id="IPR004188">
    <property type="entry name" value="Phe-tRNA_ligase_II_N"/>
</dbReference>
<reference evidence="16" key="1">
    <citation type="journal article" date="2020" name="mSystems">
        <title>Genome- and Community-Level Interaction Insights into Carbon Utilization and Element Cycling Functions of Hydrothermarchaeota in Hydrothermal Sediment.</title>
        <authorList>
            <person name="Zhou Z."/>
            <person name="Liu Y."/>
            <person name="Xu W."/>
            <person name="Pan J."/>
            <person name="Luo Z.H."/>
            <person name="Li M."/>
        </authorList>
    </citation>
    <scope>NUCLEOTIDE SEQUENCE [LARGE SCALE GENOMIC DNA]</scope>
    <source>
        <strain evidence="16">SpSt-464</strain>
    </source>
</reference>
<dbReference type="PANTHER" id="PTHR11538">
    <property type="entry name" value="PHENYLALANYL-TRNA SYNTHETASE"/>
    <property type="match status" value="1"/>
</dbReference>
<dbReference type="AlphaFoldDB" id="A0A7C3N956"/>
<dbReference type="InterPro" id="IPR022911">
    <property type="entry name" value="Phe_tRNA_ligase_alpha1_bac"/>
</dbReference>
<dbReference type="PROSITE" id="PS50862">
    <property type="entry name" value="AA_TRNA_LIGASE_II"/>
    <property type="match status" value="1"/>
</dbReference>
<dbReference type="GO" id="GO:0005524">
    <property type="term" value="F:ATP binding"/>
    <property type="evidence" value="ECO:0007669"/>
    <property type="project" value="UniProtKB-UniRule"/>
</dbReference>
<comment type="catalytic activity">
    <reaction evidence="12 13">
        <text>tRNA(Phe) + L-phenylalanine + ATP = L-phenylalanyl-tRNA(Phe) + AMP + diphosphate + H(+)</text>
        <dbReference type="Rhea" id="RHEA:19413"/>
        <dbReference type="Rhea" id="RHEA-COMP:9668"/>
        <dbReference type="Rhea" id="RHEA-COMP:9699"/>
        <dbReference type="ChEBI" id="CHEBI:15378"/>
        <dbReference type="ChEBI" id="CHEBI:30616"/>
        <dbReference type="ChEBI" id="CHEBI:33019"/>
        <dbReference type="ChEBI" id="CHEBI:58095"/>
        <dbReference type="ChEBI" id="CHEBI:78442"/>
        <dbReference type="ChEBI" id="CHEBI:78531"/>
        <dbReference type="ChEBI" id="CHEBI:456215"/>
        <dbReference type="EC" id="6.1.1.20"/>
    </reaction>
</comment>
<evidence type="ECO:0000256" key="7">
    <source>
        <dbReference type="ARBA" id="ARBA00022741"/>
    </source>
</evidence>
<evidence type="ECO:0000256" key="2">
    <source>
        <dbReference type="ARBA" id="ARBA00010207"/>
    </source>
</evidence>